<name>A0AB34HCD7_ESCRO</name>
<feature type="region of interest" description="Disordered" evidence="10">
    <location>
        <begin position="177"/>
        <end position="242"/>
    </location>
</feature>
<keyword evidence="8" id="KW-0460">Magnesium</keyword>
<evidence type="ECO:0000256" key="3">
    <source>
        <dbReference type="ARBA" id="ARBA00022679"/>
    </source>
</evidence>
<evidence type="ECO:0000256" key="4">
    <source>
        <dbReference type="ARBA" id="ARBA00022695"/>
    </source>
</evidence>
<protein>
    <recommendedName>
        <fullName evidence="9">Selenoprotein O</fullName>
    </recommendedName>
</protein>
<dbReference type="GO" id="GO:0046872">
    <property type="term" value="F:metal ion binding"/>
    <property type="evidence" value="ECO:0007669"/>
    <property type="project" value="UniProtKB-KW"/>
</dbReference>
<dbReference type="AlphaFoldDB" id="A0AB34HCD7"/>
<feature type="compositionally biased region" description="Low complexity" evidence="10">
    <location>
        <begin position="200"/>
        <end position="215"/>
    </location>
</feature>
<feature type="compositionally biased region" description="Low complexity" evidence="10">
    <location>
        <begin position="126"/>
        <end position="135"/>
    </location>
</feature>
<sequence length="864" mass="97288">MAVNSRGNTCRRSRRFTHTPGDHWATPAFRRDLSPHRPFPTTETLPRPQDTALQPRAGRPPLDSVPSSVPRQPWVASQRSPAAPARRSCISPSFIRRRRCHWRGDLCARPRLALSGLTCARAAAAAARSPDSPARPGEPGPGLRAAGLQEQPRRHRHQHEAMVRRLKVAAELQLRLWPGGPSSRNPEPEVRQRKSVCLASPAPSRSSRGRFPPGKGRSGRRGLNGAASPDPAQPVPPAVSAKMHPWPTSCHLEMLQGARPTITNFPSAYLGRSRTRSIRFPFCCLIRRLQFPRLLLLGVTCHAVVCSLWRPGLEGSASLLHLYSNKSNPEQGYCEREVRLASSLDFWTLSSENLIAMLPVDPVKENYVRKVKNCVFSIAFPTPFKSRVHLVAVSKQVLEDILDLDLSVSETDDFIQLVSGEKIVLGSIPLAHRYGGHQFGIWADQLGDGRAHLIGIYMNRQGEKWELQLKGSGKTPYSRNGDGRAVLRSSVREFLCSEAMHYLRIPTSRAASLVVSDDAVWRDQFYNGNAVKERGAVVLRVAKSWFRIGSLEILAHYGELDLLRMLLDFIIQEHFPSVDVKEPNRYLDFFSTVVSETAQLIALWMSVGFAHGVCNTDNFSLLSITIDYGPFGFMEAYNPDFVPNTSDDERRYKIGNQANIGMFNLNKLLQALNPLLDPRQKQLAAQILEGYPILYDTRFRELFKAKLGLLGKSKGDDDLIAFLLHLMEKTEADFTMTFRQLSEITQSQLRELSIPQQFWALKMISKHKLFPGWVSQYLLRLKSNMNDSDSERRKRMTNVNPRYVLKNWMAESAVQKAERNDFSEVHLLQQVLRRPFQKHSAAETAGYSSPTPSWAKDLRVSCSS</sequence>
<dbReference type="HAMAP" id="MF_00692">
    <property type="entry name" value="SelO"/>
    <property type="match status" value="1"/>
</dbReference>
<evidence type="ECO:0000313" key="12">
    <source>
        <dbReference type="Proteomes" id="UP001159641"/>
    </source>
</evidence>
<evidence type="ECO:0000256" key="8">
    <source>
        <dbReference type="ARBA" id="ARBA00022842"/>
    </source>
</evidence>
<keyword evidence="3" id="KW-0808">Transferase</keyword>
<evidence type="ECO:0000256" key="5">
    <source>
        <dbReference type="ARBA" id="ARBA00022723"/>
    </source>
</evidence>
<dbReference type="PANTHER" id="PTHR12153:SF18">
    <property type="entry name" value="SELENOPROTEIN O"/>
    <property type="match status" value="1"/>
</dbReference>
<feature type="region of interest" description="Disordered" evidence="10">
    <location>
        <begin position="1"/>
        <end position="87"/>
    </location>
</feature>
<reference evidence="11 12" key="1">
    <citation type="submission" date="2022-11" db="EMBL/GenBank/DDBJ databases">
        <title>Whole genome sequence of Eschrichtius robustus ER-17-0199.</title>
        <authorList>
            <person name="Bruniche-Olsen A."/>
            <person name="Black A.N."/>
            <person name="Fields C.J."/>
            <person name="Walden K."/>
            <person name="Dewoody J.A."/>
        </authorList>
    </citation>
    <scope>NUCLEOTIDE SEQUENCE [LARGE SCALE GENOMIC DNA]</scope>
    <source>
        <strain evidence="11">ER-17-0199</strain>
        <tissue evidence="11">Blubber</tissue>
    </source>
</reference>
<accession>A0AB34HCD7</accession>
<organism evidence="11 12">
    <name type="scientific">Eschrichtius robustus</name>
    <name type="common">California gray whale</name>
    <name type="synonym">Eschrichtius gibbosus</name>
    <dbReference type="NCBI Taxonomy" id="9764"/>
    <lineage>
        <taxon>Eukaryota</taxon>
        <taxon>Metazoa</taxon>
        <taxon>Chordata</taxon>
        <taxon>Craniata</taxon>
        <taxon>Vertebrata</taxon>
        <taxon>Euteleostomi</taxon>
        <taxon>Mammalia</taxon>
        <taxon>Eutheria</taxon>
        <taxon>Laurasiatheria</taxon>
        <taxon>Artiodactyla</taxon>
        <taxon>Whippomorpha</taxon>
        <taxon>Cetacea</taxon>
        <taxon>Mysticeti</taxon>
        <taxon>Eschrichtiidae</taxon>
        <taxon>Eschrichtius</taxon>
    </lineage>
</organism>
<evidence type="ECO:0000313" key="11">
    <source>
        <dbReference type="EMBL" id="KAJ8788842.1"/>
    </source>
</evidence>
<keyword evidence="7" id="KW-0067">ATP-binding</keyword>
<dbReference type="GO" id="GO:0005524">
    <property type="term" value="F:ATP binding"/>
    <property type="evidence" value="ECO:0007669"/>
    <property type="project" value="UniProtKB-KW"/>
</dbReference>
<evidence type="ECO:0000256" key="9">
    <source>
        <dbReference type="ARBA" id="ARBA00031547"/>
    </source>
</evidence>
<feature type="region of interest" description="Disordered" evidence="10">
    <location>
        <begin position="126"/>
        <end position="160"/>
    </location>
</feature>
<dbReference type="PANTHER" id="PTHR12153">
    <property type="entry name" value="SELENOPROTEIN O"/>
    <property type="match status" value="1"/>
</dbReference>
<dbReference type="InterPro" id="IPR003846">
    <property type="entry name" value="SelO"/>
</dbReference>
<feature type="compositionally biased region" description="Low complexity" evidence="10">
    <location>
        <begin position="76"/>
        <end position="87"/>
    </location>
</feature>
<keyword evidence="6" id="KW-0547">Nucleotide-binding</keyword>
<evidence type="ECO:0000256" key="2">
    <source>
        <dbReference type="ARBA" id="ARBA00009747"/>
    </source>
</evidence>
<evidence type="ECO:0000256" key="6">
    <source>
        <dbReference type="ARBA" id="ARBA00022741"/>
    </source>
</evidence>
<dbReference type="EMBL" id="JAIQCJ010001564">
    <property type="protein sequence ID" value="KAJ8788842.1"/>
    <property type="molecule type" value="Genomic_DNA"/>
</dbReference>
<evidence type="ECO:0000256" key="1">
    <source>
        <dbReference type="ARBA" id="ARBA00001946"/>
    </source>
</evidence>
<comment type="caution">
    <text evidence="11">The sequence shown here is derived from an EMBL/GenBank/DDBJ whole genome shotgun (WGS) entry which is preliminary data.</text>
</comment>
<dbReference type="Pfam" id="PF02696">
    <property type="entry name" value="SelO"/>
    <property type="match status" value="1"/>
</dbReference>
<comment type="similarity">
    <text evidence="2">Belongs to the SELO family.</text>
</comment>
<keyword evidence="12" id="KW-1185">Reference proteome</keyword>
<gene>
    <name evidence="11" type="ORF">J1605_005138</name>
</gene>
<keyword evidence="4" id="KW-0548">Nucleotidyltransferase</keyword>
<dbReference type="NCBIfam" id="NF000658">
    <property type="entry name" value="PRK00029.1"/>
    <property type="match status" value="1"/>
</dbReference>
<keyword evidence="5" id="KW-0479">Metal-binding</keyword>
<proteinExistence type="inferred from homology"/>
<dbReference type="GO" id="GO:0016779">
    <property type="term" value="F:nucleotidyltransferase activity"/>
    <property type="evidence" value="ECO:0007669"/>
    <property type="project" value="UniProtKB-KW"/>
</dbReference>
<dbReference type="Proteomes" id="UP001159641">
    <property type="component" value="Unassembled WGS sequence"/>
</dbReference>
<comment type="cofactor">
    <cofactor evidence="1">
        <name>Mg(2+)</name>
        <dbReference type="ChEBI" id="CHEBI:18420"/>
    </cofactor>
</comment>
<evidence type="ECO:0000256" key="7">
    <source>
        <dbReference type="ARBA" id="ARBA00022840"/>
    </source>
</evidence>
<evidence type="ECO:0000256" key="10">
    <source>
        <dbReference type="SAM" id="MobiDB-lite"/>
    </source>
</evidence>